<evidence type="ECO:0000313" key="2">
    <source>
        <dbReference type="Proteomes" id="UP000619101"/>
    </source>
</evidence>
<protein>
    <submittedName>
        <fullName evidence="1">Uncharacterized protein</fullName>
    </submittedName>
</protein>
<reference evidence="1 2" key="1">
    <citation type="submission" date="2020-08" db="EMBL/GenBank/DDBJ databases">
        <title>A Genomic Blueprint of the Chicken Gut Microbiome.</title>
        <authorList>
            <person name="Gilroy R."/>
            <person name="Ravi A."/>
            <person name="Getino M."/>
            <person name="Pursley I."/>
            <person name="Horton D.L."/>
            <person name="Alikhan N.-F."/>
            <person name="Baker D."/>
            <person name="Gharbi K."/>
            <person name="Hall N."/>
            <person name="Watson M."/>
            <person name="Adriaenssens E.M."/>
            <person name="Foster-Nyarko E."/>
            <person name="Jarju S."/>
            <person name="Secka A."/>
            <person name="Antonio M."/>
            <person name="Oren A."/>
            <person name="Chaudhuri R."/>
            <person name="La Ragione R.M."/>
            <person name="Hildebrand F."/>
            <person name="Pallen M.J."/>
        </authorList>
    </citation>
    <scope>NUCLEOTIDE SEQUENCE [LARGE SCALE GENOMIC DNA]</scope>
    <source>
        <strain evidence="1 2">A46</strain>
    </source>
</reference>
<organism evidence="1 2">
    <name type="scientific">Solibacillus faecavium</name>
    <dbReference type="NCBI Taxonomy" id="2762221"/>
    <lineage>
        <taxon>Bacteria</taxon>
        <taxon>Bacillati</taxon>
        <taxon>Bacillota</taxon>
        <taxon>Bacilli</taxon>
        <taxon>Bacillales</taxon>
        <taxon>Caryophanaceae</taxon>
        <taxon>Solibacillus</taxon>
    </lineage>
</organism>
<dbReference type="Proteomes" id="UP000619101">
    <property type="component" value="Unassembled WGS sequence"/>
</dbReference>
<evidence type="ECO:0000313" key="1">
    <source>
        <dbReference type="EMBL" id="MBD8036046.1"/>
    </source>
</evidence>
<keyword evidence="2" id="KW-1185">Reference proteome</keyword>
<name>A0ABR8XVT0_9BACL</name>
<dbReference type="RefSeq" id="WP_191699013.1">
    <property type="nucleotide sequence ID" value="NZ_JACSPZ010000002.1"/>
</dbReference>
<gene>
    <name evidence="1" type="ORF">H9635_04780</name>
</gene>
<dbReference type="EMBL" id="JACSPZ010000002">
    <property type="protein sequence ID" value="MBD8036046.1"/>
    <property type="molecule type" value="Genomic_DNA"/>
</dbReference>
<proteinExistence type="predicted"/>
<comment type="caution">
    <text evidence="1">The sequence shown here is derived from an EMBL/GenBank/DDBJ whole genome shotgun (WGS) entry which is preliminary data.</text>
</comment>
<sequence>MKAKTLNNLLFSKSTQPYVNVINLKRLTILTKQAFMEIHECLLLFYCLCSPRYTHAVFYFILESLMIEFGQNDYNIQHIPQEELQRLIIELGYLEWEIDDRHVLIAEMAG</sequence>
<accession>A0ABR8XVT0</accession>